<keyword evidence="5 8" id="KW-0812">Transmembrane</keyword>
<evidence type="ECO:0000313" key="11">
    <source>
        <dbReference type="Proteomes" id="UP001500390"/>
    </source>
</evidence>
<comment type="subcellular location">
    <subcellularLocation>
        <location evidence="1">Cell membrane</location>
        <topology evidence="1">Multi-pass membrane protein</topology>
    </subcellularLocation>
</comment>
<evidence type="ECO:0000256" key="4">
    <source>
        <dbReference type="ARBA" id="ARBA00022679"/>
    </source>
</evidence>
<name>A0ABP8K1U8_9MICO</name>
<accession>A0ABP8K1U8</accession>
<dbReference type="Pfam" id="PF13231">
    <property type="entry name" value="PMT_2"/>
    <property type="match status" value="1"/>
</dbReference>
<dbReference type="PANTHER" id="PTHR33908:SF11">
    <property type="entry name" value="MEMBRANE PROTEIN"/>
    <property type="match status" value="1"/>
</dbReference>
<feature type="transmembrane region" description="Helical" evidence="8">
    <location>
        <begin position="93"/>
        <end position="114"/>
    </location>
</feature>
<feature type="transmembrane region" description="Helical" evidence="8">
    <location>
        <begin position="339"/>
        <end position="357"/>
    </location>
</feature>
<keyword evidence="4" id="KW-0808">Transferase</keyword>
<keyword evidence="11" id="KW-1185">Reference proteome</keyword>
<feature type="transmembrane region" description="Helical" evidence="8">
    <location>
        <begin position="290"/>
        <end position="308"/>
    </location>
</feature>
<dbReference type="PANTHER" id="PTHR33908">
    <property type="entry name" value="MANNOSYLTRANSFERASE YKCB-RELATED"/>
    <property type="match status" value="1"/>
</dbReference>
<evidence type="ECO:0000256" key="6">
    <source>
        <dbReference type="ARBA" id="ARBA00022989"/>
    </source>
</evidence>
<dbReference type="EMBL" id="BAABFX010000033">
    <property type="protein sequence ID" value="GAA4399436.1"/>
    <property type="molecule type" value="Genomic_DNA"/>
</dbReference>
<dbReference type="InterPro" id="IPR050297">
    <property type="entry name" value="LipidA_mod_glycosyltrf_83"/>
</dbReference>
<proteinExistence type="predicted"/>
<reference evidence="11" key="1">
    <citation type="journal article" date="2019" name="Int. J. Syst. Evol. Microbiol.">
        <title>The Global Catalogue of Microorganisms (GCM) 10K type strain sequencing project: providing services to taxonomists for standard genome sequencing and annotation.</title>
        <authorList>
            <consortium name="The Broad Institute Genomics Platform"/>
            <consortium name="The Broad Institute Genome Sequencing Center for Infectious Disease"/>
            <person name="Wu L."/>
            <person name="Ma J."/>
        </authorList>
    </citation>
    <scope>NUCLEOTIDE SEQUENCE [LARGE SCALE GENOMIC DNA]</scope>
    <source>
        <strain evidence="11">JCM 17738</strain>
    </source>
</reference>
<keyword evidence="6 8" id="KW-1133">Transmembrane helix</keyword>
<evidence type="ECO:0000256" key="2">
    <source>
        <dbReference type="ARBA" id="ARBA00022475"/>
    </source>
</evidence>
<protein>
    <submittedName>
        <fullName evidence="10">Glycosyltransferase family 39 protein</fullName>
    </submittedName>
</protein>
<evidence type="ECO:0000256" key="7">
    <source>
        <dbReference type="ARBA" id="ARBA00023136"/>
    </source>
</evidence>
<feature type="transmembrane region" description="Helical" evidence="8">
    <location>
        <begin position="261"/>
        <end position="283"/>
    </location>
</feature>
<dbReference type="Proteomes" id="UP001500390">
    <property type="component" value="Unassembled WGS sequence"/>
</dbReference>
<feature type="domain" description="Glycosyltransferase RgtA/B/C/D-like" evidence="9">
    <location>
        <begin position="72"/>
        <end position="233"/>
    </location>
</feature>
<keyword evidence="7 8" id="KW-0472">Membrane</keyword>
<dbReference type="InterPro" id="IPR038731">
    <property type="entry name" value="RgtA/B/C-like"/>
</dbReference>
<evidence type="ECO:0000256" key="1">
    <source>
        <dbReference type="ARBA" id="ARBA00004651"/>
    </source>
</evidence>
<organism evidence="10 11">
    <name type="scientific">Ornithinibacter aureus</name>
    <dbReference type="NCBI Taxonomy" id="622664"/>
    <lineage>
        <taxon>Bacteria</taxon>
        <taxon>Bacillati</taxon>
        <taxon>Actinomycetota</taxon>
        <taxon>Actinomycetes</taxon>
        <taxon>Micrococcales</taxon>
        <taxon>Intrasporangiaceae</taxon>
        <taxon>Ornithinibacter</taxon>
    </lineage>
</organism>
<keyword evidence="3" id="KW-0328">Glycosyltransferase</keyword>
<feature type="transmembrane region" description="Helical" evidence="8">
    <location>
        <begin position="32"/>
        <end position="52"/>
    </location>
</feature>
<evidence type="ECO:0000313" key="10">
    <source>
        <dbReference type="EMBL" id="GAA4399436.1"/>
    </source>
</evidence>
<feature type="transmembrane region" description="Helical" evidence="8">
    <location>
        <begin position="215"/>
        <end position="233"/>
    </location>
</feature>
<comment type="caution">
    <text evidence="10">The sequence shown here is derived from an EMBL/GenBank/DDBJ whole genome shotgun (WGS) entry which is preliminary data.</text>
</comment>
<evidence type="ECO:0000256" key="5">
    <source>
        <dbReference type="ARBA" id="ARBA00022692"/>
    </source>
</evidence>
<keyword evidence="2" id="KW-1003">Cell membrane</keyword>
<gene>
    <name evidence="10" type="ORF">GCM10023153_25570</name>
</gene>
<feature type="transmembrane region" description="Helical" evidence="8">
    <location>
        <begin position="126"/>
        <end position="154"/>
    </location>
</feature>
<feature type="transmembrane region" description="Helical" evidence="8">
    <location>
        <begin position="174"/>
        <end position="203"/>
    </location>
</feature>
<evidence type="ECO:0000259" key="9">
    <source>
        <dbReference type="Pfam" id="PF13231"/>
    </source>
</evidence>
<evidence type="ECO:0000256" key="8">
    <source>
        <dbReference type="SAM" id="Phobius"/>
    </source>
</evidence>
<feature type="transmembrane region" description="Helical" evidence="8">
    <location>
        <begin position="314"/>
        <end position="332"/>
    </location>
</feature>
<sequence>MNPQRDRAAAVPGPWQPVVVPTTRQPFASRGVALVAAAVGVVLLALSGRYGYHRDELYFVAAGKHLAWGYPDQPPLVPLLARLADLVAPGSLVALRLPSTLAAIAIVTLTAAIARELGAKREGQVIAASAAATCGLVLAMTHLLSTSTFGLLGWTLLTLLLVRILQDGATLGRWVAVGAVAGLTAQSNPLVGLLLVVLVAALAAVGPRQLLREPGLYVAGAIAVVVIAPYLFWQHTNGWPQLDVARGIANGESGSSEPRALFVPMQLLLVGPLLTPFWVVGLVRLLRMPSVRVLGATYLGLAALLLLLGGKPYYLAGLYPLLLAAGAQPVVYRIKVPACVALLGLSVPAVVFTLPVLPAAQAGIPVAVNYDVGETIGWPDLVKQVAATHRTLPEGTAIVAGNYGLAGAVDRYGPDLGLPPAHSGHMAYWLWGPPPDEADSVLAIGVDPDVLDDAFTTCREVGVLENRWGIDNDEDGTTMLACTGLTRPWVDNWPAFRRP</sequence>
<evidence type="ECO:0000256" key="3">
    <source>
        <dbReference type="ARBA" id="ARBA00022676"/>
    </source>
</evidence>